<reference evidence="3" key="1">
    <citation type="submission" date="2021-05" db="EMBL/GenBank/DDBJ databases">
        <authorList>
            <person name="Kupczok A."/>
            <person name="Weidenbach K."/>
            <person name="Wolf S."/>
            <person name="Fischer M.A."/>
            <person name="Kern T."/>
            <person name="Reetz J."/>
            <person name="Urbanska N."/>
            <person name="Kunzel S."/>
            <person name="Schmitz R.A."/>
            <person name="Rother M."/>
        </authorList>
    </citation>
    <scope>NUCLEOTIDE SEQUENCE [LARGE SCALE GENOMIC DNA]</scope>
</reference>
<dbReference type="Proteomes" id="UP000827556">
    <property type="component" value="Segment"/>
</dbReference>
<protein>
    <submittedName>
        <fullName evidence="2">Uncharacterized protein</fullName>
    </submittedName>
</protein>
<name>A0AA48X691_9CAUD</name>
<organism evidence="2 3">
    <name type="scientific">Methanoculleus virus Blf4</name>
    <dbReference type="NCBI Taxonomy" id="3070925"/>
    <lineage>
        <taxon>Viruses</taxon>
        <taxon>Duplodnaviria</taxon>
        <taxon>Heunggongvirae</taxon>
        <taxon>Uroviricota</taxon>
        <taxon>Caudoviricetes</taxon>
        <taxon>Pungoviridae</taxon>
        <taxon>Flagovirus</taxon>
        <taxon>Flagovirus limi</taxon>
    </lineage>
</organism>
<accession>A0AA48X691</accession>
<sequence>MTRIIRVETCDRCPYVCGSRGCRHPDALVEVAGLLTIRMFNNYFVIPDWCPLEQVAPDWRPPATIDLNGPPRYARGTTDGGDL</sequence>
<evidence type="ECO:0000256" key="1">
    <source>
        <dbReference type="SAM" id="MobiDB-lite"/>
    </source>
</evidence>
<dbReference type="EMBL" id="MZ171369">
    <property type="protein sequence ID" value="QXM18619.1"/>
    <property type="molecule type" value="Genomic_DNA"/>
</dbReference>
<evidence type="ECO:0000313" key="3">
    <source>
        <dbReference type="Proteomes" id="UP000827556"/>
    </source>
</evidence>
<proteinExistence type="predicted"/>
<evidence type="ECO:0000313" key="2">
    <source>
        <dbReference type="EMBL" id="QXM18619.1"/>
    </source>
</evidence>
<keyword evidence="3" id="KW-1185">Reference proteome</keyword>
<feature type="region of interest" description="Disordered" evidence="1">
    <location>
        <begin position="61"/>
        <end position="83"/>
    </location>
</feature>